<evidence type="ECO:0000256" key="9">
    <source>
        <dbReference type="ARBA" id="ARBA00073799"/>
    </source>
</evidence>
<evidence type="ECO:0000313" key="13">
    <source>
        <dbReference type="EMBL" id="NWZ29104.1"/>
    </source>
</evidence>
<keyword evidence="7" id="KW-0275">Fatty acid biosynthesis</keyword>
<feature type="chain" id="PRO_5029619529" description="S-acyl fatty acid synthase thioesterase, medium chain" evidence="11">
    <location>
        <begin position="17"/>
        <end position="261"/>
    </location>
</feature>
<comment type="catalytic activity">
    <reaction evidence="8">
        <text>(9Z)-octadecenoyl-[ACP] + H2O = (9Z)-octadecenoate + holo-[ACP] + H(+)</text>
        <dbReference type="Rhea" id="RHEA:15057"/>
        <dbReference type="Rhea" id="RHEA-COMP:9685"/>
        <dbReference type="Rhea" id="RHEA-COMP:9924"/>
        <dbReference type="ChEBI" id="CHEBI:15377"/>
        <dbReference type="ChEBI" id="CHEBI:15378"/>
        <dbReference type="ChEBI" id="CHEBI:30823"/>
        <dbReference type="ChEBI" id="CHEBI:64479"/>
        <dbReference type="ChEBI" id="CHEBI:78783"/>
        <dbReference type="EC" id="3.1.2.14"/>
    </reaction>
</comment>
<organism evidence="13 14">
    <name type="scientific">Asarcornis scutulata</name>
    <dbReference type="NCBI Taxonomy" id="75869"/>
    <lineage>
        <taxon>Eukaryota</taxon>
        <taxon>Metazoa</taxon>
        <taxon>Chordata</taxon>
        <taxon>Craniata</taxon>
        <taxon>Vertebrata</taxon>
        <taxon>Euteleostomi</taxon>
        <taxon>Archelosauria</taxon>
        <taxon>Archosauria</taxon>
        <taxon>Dinosauria</taxon>
        <taxon>Saurischia</taxon>
        <taxon>Theropoda</taxon>
        <taxon>Coelurosauria</taxon>
        <taxon>Aves</taxon>
        <taxon>Neognathae</taxon>
        <taxon>Galloanserae</taxon>
        <taxon>Anseriformes</taxon>
        <taxon>Anatidae</taxon>
        <taxon>Anatinae</taxon>
        <taxon>Asarcornis</taxon>
    </lineage>
</organism>
<keyword evidence="3" id="KW-0444">Lipid biosynthesis</keyword>
<dbReference type="InterPro" id="IPR001031">
    <property type="entry name" value="Thioesterase"/>
</dbReference>
<keyword evidence="5" id="KW-0276">Fatty acid metabolism</keyword>
<gene>
    <name evidence="13" type="primary">Sast</name>
    <name evidence="13" type="ORF">ASASCU_R13077</name>
</gene>
<keyword evidence="14" id="KW-1185">Reference proteome</keyword>
<feature type="non-terminal residue" evidence="13">
    <location>
        <position position="1"/>
    </location>
</feature>
<evidence type="ECO:0000256" key="1">
    <source>
        <dbReference type="ARBA" id="ARBA00007169"/>
    </source>
</evidence>
<dbReference type="Pfam" id="PF00975">
    <property type="entry name" value="Thioesterase"/>
    <property type="match status" value="1"/>
</dbReference>
<feature type="non-terminal residue" evidence="13">
    <location>
        <position position="261"/>
    </location>
</feature>
<dbReference type="EMBL" id="VZSO01000602">
    <property type="protein sequence ID" value="NWZ29104.1"/>
    <property type="molecule type" value="Genomic_DNA"/>
</dbReference>
<dbReference type="PANTHER" id="PTHR11487">
    <property type="entry name" value="THIOESTERASE"/>
    <property type="match status" value="1"/>
</dbReference>
<dbReference type="Proteomes" id="UP000525565">
    <property type="component" value="Unassembled WGS sequence"/>
</dbReference>
<evidence type="ECO:0000256" key="3">
    <source>
        <dbReference type="ARBA" id="ARBA00022516"/>
    </source>
</evidence>
<evidence type="ECO:0000256" key="7">
    <source>
        <dbReference type="ARBA" id="ARBA00023160"/>
    </source>
</evidence>
<keyword evidence="6" id="KW-0443">Lipid metabolism</keyword>
<dbReference type="PANTHER" id="PTHR11487:SF0">
    <property type="entry name" value="S-ACYL FATTY ACID SYNTHASE THIOESTERASE, MEDIUM CHAIN"/>
    <property type="match status" value="1"/>
</dbReference>
<proteinExistence type="inferred from homology"/>
<dbReference type="GO" id="GO:0016297">
    <property type="term" value="F:fatty acyl-[ACP] hydrolase activity"/>
    <property type="evidence" value="ECO:0007669"/>
    <property type="project" value="UniProtKB-EC"/>
</dbReference>
<accession>A0A7K7LDT2</accession>
<evidence type="ECO:0000259" key="12">
    <source>
        <dbReference type="Pfam" id="PF00975"/>
    </source>
</evidence>
<evidence type="ECO:0000256" key="6">
    <source>
        <dbReference type="ARBA" id="ARBA00023098"/>
    </source>
</evidence>
<keyword evidence="4" id="KW-0378">Hydrolase</keyword>
<protein>
    <recommendedName>
        <fullName evidence="9">S-acyl fatty acid synthase thioesterase, medium chain</fullName>
        <ecNumber evidence="2">3.1.2.14</ecNumber>
    </recommendedName>
    <alternativeName>
        <fullName evidence="10">Thioesterase II</fullName>
    </alternativeName>
</protein>
<evidence type="ECO:0000256" key="10">
    <source>
        <dbReference type="ARBA" id="ARBA00079653"/>
    </source>
</evidence>
<dbReference type="SUPFAM" id="SSF53474">
    <property type="entry name" value="alpha/beta-Hydrolases"/>
    <property type="match status" value="1"/>
</dbReference>
<dbReference type="InterPro" id="IPR029058">
    <property type="entry name" value="AB_hydrolase_fold"/>
</dbReference>
<dbReference type="EC" id="3.1.2.14" evidence="2"/>
<evidence type="ECO:0000256" key="2">
    <source>
        <dbReference type="ARBA" id="ARBA00012480"/>
    </source>
</evidence>
<evidence type="ECO:0000256" key="4">
    <source>
        <dbReference type="ARBA" id="ARBA00022801"/>
    </source>
</evidence>
<feature type="domain" description="Thioesterase" evidence="12">
    <location>
        <begin position="27"/>
        <end position="252"/>
    </location>
</feature>
<dbReference type="InterPro" id="IPR012223">
    <property type="entry name" value="TEII"/>
</dbReference>
<dbReference type="GO" id="GO:0051792">
    <property type="term" value="P:medium-chain fatty acid biosynthetic process"/>
    <property type="evidence" value="ECO:0007669"/>
    <property type="project" value="UniProtKB-ARBA"/>
</dbReference>
<comment type="similarity">
    <text evidence="1">Belongs to the thioesterase family.</text>
</comment>
<reference evidence="13 14" key="1">
    <citation type="submission" date="2019-09" db="EMBL/GenBank/DDBJ databases">
        <title>Bird 10,000 Genomes (B10K) Project - Family phase.</title>
        <authorList>
            <person name="Zhang G."/>
        </authorList>
    </citation>
    <scope>NUCLEOTIDE SEQUENCE [LARGE SCALE GENOMIC DNA]</scope>
    <source>
        <strain evidence="13">OUT-0051</strain>
        <tissue evidence="13">Kidney</tissue>
    </source>
</reference>
<dbReference type="AlphaFoldDB" id="A0A7K7LDT2"/>
<keyword evidence="11" id="KW-0732">Signal</keyword>
<evidence type="ECO:0000256" key="5">
    <source>
        <dbReference type="ARBA" id="ARBA00022832"/>
    </source>
</evidence>
<evidence type="ECO:0000256" key="8">
    <source>
        <dbReference type="ARBA" id="ARBA00048536"/>
    </source>
</evidence>
<name>A0A7K7LDT2_9AVES</name>
<dbReference type="Gene3D" id="3.40.50.1820">
    <property type="entry name" value="alpha/beta hydrolase"/>
    <property type="match status" value="1"/>
</dbReference>
<comment type="caution">
    <text evidence="13">The sequence shown here is derived from an EMBL/GenBank/DDBJ whole genome shotgun (WGS) entry which is preliminary data.</text>
</comment>
<dbReference type="FunFam" id="3.40.50.1820:FF:000153">
    <property type="entry name" value="Surfactin synthase thioesterase subunit"/>
    <property type="match status" value="1"/>
</dbReference>
<evidence type="ECO:0000313" key="14">
    <source>
        <dbReference type="Proteomes" id="UP000525565"/>
    </source>
</evidence>
<feature type="signal peptide" evidence="11">
    <location>
        <begin position="1"/>
        <end position="16"/>
    </location>
</feature>
<evidence type="ECO:0000256" key="11">
    <source>
        <dbReference type="SAM" id="SignalP"/>
    </source>
</evidence>
<sequence>LFCLFVFLLEMNKLISRPHKRPNALCRLICFPWSGGNCSFFDRWCEVFSSTIEVSVIRLAGRECRDKEPFPEDMAEVVNEITSALLKDLQEKPFAFFGHSFGSYVSYAVTVHLKEEYGLEPVHLFFSGAYGLHSEYFLLMTKFREIEDSRMLEYLDMLGGTPPEFLENEQINKHLLRILKEDQKVLHTYLWRDIRKKYLSCDVTCFNGSDENEHGSEAWLAVTTGDTSIHSLPGNHFYLLEPSNETFLIKYITKCIENSDI</sequence>